<dbReference type="SUPFAM" id="SSF53098">
    <property type="entry name" value="Ribonuclease H-like"/>
    <property type="match status" value="1"/>
</dbReference>
<reference evidence="3" key="1">
    <citation type="journal article" date="2019" name="Int. J. Syst. Evol. Microbiol.">
        <title>The Global Catalogue of Microorganisms (GCM) 10K type strain sequencing project: providing services to taxonomists for standard genome sequencing and annotation.</title>
        <authorList>
            <consortium name="The Broad Institute Genomics Platform"/>
            <consortium name="The Broad Institute Genome Sequencing Center for Infectious Disease"/>
            <person name="Wu L."/>
            <person name="Ma J."/>
        </authorList>
    </citation>
    <scope>NUCLEOTIDE SEQUENCE [LARGE SCALE GENOMIC DNA]</scope>
    <source>
        <strain evidence="3">CCM 8937</strain>
    </source>
</reference>
<keyword evidence="2" id="KW-0378">Hydrolase</keyword>
<keyword evidence="2" id="KW-0540">Nuclease</keyword>
<dbReference type="InterPro" id="IPR036397">
    <property type="entry name" value="RNaseH_sf"/>
</dbReference>
<protein>
    <submittedName>
        <fullName evidence="2">3'-5' exonuclease</fullName>
        <ecNumber evidence="2">3.1.-.-</ecNumber>
    </submittedName>
</protein>
<dbReference type="Pfam" id="PF00929">
    <property type="entry name" value="RNase_T"/>
    <property type="match status" value="1"/>
</dbReference>
<dbReference type="InterPro" id="IPR012337">
    <property type="entry name" value="RNaseH-like_sf"/>
</dbReference>
<dbReference type="InterPro" id="IPR013520">
    <property type="entry name" value="Ribonucl_H"/>
</dbReference>
<dbReference type="EMBL" id="JBHTOH010000038">
    <property type="protein sequence ID" value="MFD1411263.1"/>
    <property type="molecule type" value="Genomic_DNA"/>
</dbReference>
<sequence>MNFIALDFETANRQPNSACSLALVVVRDNKIVNHFYTLIDPEAKFDYWNTKVNGLTSKSVAGAPNFAEVWPHIAPLFSMEQLMVAHNARFDTKVLQESLRKYKIEPPHFLTLDTVKTTRKFYPDLPNYRLNTVSDYLQIKLTQHHHALADSYACAEILINETEQFGTSALKKMVLIA</sequence>
<organism evidence="2 3">
    <name type="scientific">Lapidilactobacillus gannanensis</name>
    <dbReference type="NCBI Taxonomy" id="2486002"/>
    <lineage>
        <taxon>Bacteria</taxon>
        <taxon>Bacillati</taxon>
        <taxon>Bacillota</taxon>
        <taxon>Bacilli</taxon>
        <taxon>Lactobacillales</taxon>
        <taxon>Lactobacillaceae</taxon>
        <taxon>Lapidilactobacillus</taxon>
    </lineage>
</organism>
<proteinExistence type="predicted"/>
<comment type="caution">
    <text evidence="2">The sequence shown here is derived from an EMBL/GenBank/DDBJ whole genome shotgun (WGS) entry which is preliminary data.</text>
</comment>
<dbReference type="RefSeq" id="WP_125647492.1">
    <property type="nucleotide sequence ID" value="NZ_JBHTOH010000038.1"/>
</dbReference>
<dbReference type="Gene3D" id="3.30.420.10">
    <property type="entry name" value="Ribonuclease H-like superfamily/Ribonuclease H"/>
    <property type="match status" value="1"/>
</dbReference>
<dbReference type="EC" id="3.1.-.-" evidence="2"/>
<gene>
    <name evidence="2" type="ORF">ACFQ4R_06570</name>
</gene>
<dbReference type="PANTHER" id="PTHR30231:SF42">
    <property type="entry name" value="EXONUCLEASE"/>
    <property type="match status" value="1"/>
</dbReference>
<evidence type="ECO:0000313" key="3">
    <source>
        <dbReference type="Proteomes" id="UP001597191"/>
    </source>
</evidence>
<dbReference type="GO" id="GO:0004527">
    <property type="term" value="F:exonuclease activity"/>
    <property type="evidence" value="ECO:0007669"/>
    <property type="project" value="UniProtKB-KW"/>
</dbReference>
<dbReference type="Proteomes" id="UP001597191">
    <property type="component" value="Unassembled WGS sequence"/>
</dbReference>
<dbReference type="SMART" id="SM00479">
    <property type="entry name" value="EXOIII"/>
    <property type="match status" value="1"/>
</dbReference>
<keyword evidence="2" id="KW-0269">Exonuclease</keyword>
<accession>A0ABW4BNM3</accession>
<evidence type="ECO:0000313" key="2">
    <source>
        <dbReference type="EMBL" id="MFD1411263.1"/>
    </source>
</evidence>
<dbReference type="CDD" id="cd06130">
    <property type="entry name" value="DNA_pol_III_epsilon_like"/>
    <property type="match status" value="1"/>
</dbReference>
<evidence type="ECO:0000259" key="1">
    <source>
        <dbReference type="SMART" id="SM00479"/>
    </source>
</evidence>
<name>A0ABW4BNM3_9LACO</name>
<dbReference type="PANTHER" id="PTHR30231">
    <property type="entry name" value="DNA POLYMERASE III SUBUNIT EPSILON"/>
    <property type="match status" value="1"/>
</dbReference>
<feature type="domain" description="Exonuclease" evidence="1">
    <location>
        <begin position="2"/>
        <end position="167"/>
    </location>
</feature>
<keyword evidence="3" id="KW-1185">Reference proteome</keyword>